<dbReference type="Ensembl" id="ENSLBET00000039406.1">
    <property type="protein sequence ID" value="ENSLBEP00000037844.1"/>
    <property type="gene ID" value="ENSLBEG00000028245.1"/>
</dbReference>
<dbReference type="InterPro" id="IPR009079">
    <property type="entry name" value="4_helix_cytokine-like_core"/>
</dbReference>
<keyword evidence="6 8" id="KW-0051">Antiviral defense</keyword>
<evidence type="ECO:0000256" key="2">
    <source>
        <dbReference type="ARBA" id="ARBA00011033"/>
    </source>
</evidence>
<dbReference type="InParanoid" id="A0A3Q3H1F5"/>
<dbReference type="GeneTree" id="ENSGT00510000050089"/>
<dbReference type="GO" id="GO:0006955">
    <property type="term" value="P:immune response"/>
    <property type="evidence" value="ECO:0007669"/>
    <property type="project" value="UniProtKB-ARBA"/>
</dbReference>
<evidence type="ECO:0000313" key="10">
    <source>
        <dbReference type="Ensembl" id="ENSLBEP00000037844.1"/>
    </source>
</evidence>
<keyword evidence="3 8" id="KW-0202">Cytokine</keyword>
<keyword evidence="11" id="KW-1185">Reference proteome</keyword>
<dbReference type="SMART" id="SM00076">
    <property type="entry name" value="IFabd"/>
    <property type="match status" value="1"/>
</dbReference>
<keyword evidence="4" id="KW-0964">Secreted</keyword>
<dbReference type="GO" id="GO:0005615">
    <property type="term" value="C:extracellular space"/>
    <property type="evidence" value="ECO:0007669"/>
    <property type="project" value="UniProtKB-KW"/>
</dbReference>
<evidence type="ECO:0000256" key="6">
    <source>
        <dbReference type="ARBA" id="ARBA00023118"/>
    </source>
</evidence>
<dbReference type="Gene3D" id="1.20.1250.10">
    <property type="match status" value="1"/>
</dbReference>
<dbReference type="SUPFAM" id="SSF47266">
    <property type="entry name" value="4-helical cytokines"/>
    <property type="match status" value="1"/>
</dbReference>
<dbReference type="GO" id="GO:0005125">
    <property type="term" value="F:cytokine activity"/>
    <property type="evidence" value="ECO:0007669"/>
    <property type="project" value="UniProtKB-KW"/>
</dbReference>
<evidence type="ECO:0000256" key="8">
    <source>
        <dbReference type="RuleBase" id="RU000436"/>
    </source>
</evidence>
<feature type="signal peptide" evidence="9">
    <location>
        <begin position="1"/>
        <end position="17"/>
    </location>
</feature>
<keyword evidence="5 9" id="KW-0732">Signal</keyword>
<sequence>MLGRILCVCVFLGVFSAGSPLSCKWMDHKFRQFSKTSLDLLDTMAHNSTNSTEDAEVKHTVSFPHELYSQADKAAVSHILIDTNAADKLSFTVQVLNEMETLLNKNHSSASWEEKTVDSFLGVVSRQADGLHSCIRSHGHKKHNKKLHMSFKRLSHVLEQMGHSAEAWELIRKEIKTHLMRADLLITSLLTAN</sequence>
<evidence type="ECO:0000256" key="9">
    <source>
        <dbReference type="SAM" id="SignalP"/>
    </source>
</evidence>
<reference evidence="10" key="2">
    <citation type="submission" date="2025-09" db="UniProtKB">
        <authorList>
            <consortium name="Ensembl"/>
        </authorList>
    </citation>
    <scope>IDENTIFICATION</scope>
</reference>
<evidence type="ECO:0000313" key="11">
    <source>
        <dbReference type="Proteomes" id="UP000261660"/>
    </source>
</evidence>
<dbReference type="GO" id="GO:0005126">
    <property type="term" value="F:cytokine receptor binding"/>
    <property type="evidence" value="ECO:0007669"/>
    <property type="project" value="InterPro"/>
</dbReference>
<dbReference type="GO" id="GO:0051607">
    <property type="term" value="P:defense response to virus"/>
    <property type="evidence" value="ECO:0007669"/>
    <property type="project" value="UniProtKB-KW"/>
</dbReference>
<dbReference type="PANTHER" id="PTHR11691">
    <property type="entry name" value="TYPE I INTERFERON"/>
    <property type="match status" value="1"/>
</dbReference>
<comment type="similarity">
    <text evidence="2 8">Belongs to the alpha/beta interferon family.</text>
</comment>
<keyword evidence="7" id="KW-1015">Disulfide bond</keyword>
<dbReference type="PANTHER" id="PTHR11691:SF73">
    <property type="entry name" value="INTERFERON BETA"/>
    <property type="match status" value="1"/>
</dbReference>
<dbReference type="GO" id="GO:0043330">
    <property type="term" value="P:response to exogenous dsRNA"/>
    <property type="evidence" value="ECO:0007669"/>
    <property type="project" value="TreeGrafter"/>
</dbReference>
<dbReference type="STRING" id="56723.ENSLBEP00000037844"/>
<dbReference type="AlphaFoldDB" id="A0A3Q3H1F5"/>
<organism evidence="10 11">
    <name type="scientific">Labrus bergylta</name>
    <name type="common">ballan wrasse</name>
    <dbReference type="NCBI Taxonomy" id="56723"/>
    <lineage>
        <taxon>Eukaryota</taxon>
        <taxon>Metazoa</taxon>
        <taxon>Chordata</taxon>
        <taxon>Craniata</taxon>
        <taxon>Vertebrata</taxon>
        <taxon>Euteleostomi</taxon>
        <taxon>Actinopterygii</taxon>
        <taxon>Neopterygii</taxon>
        <taxon>Teleostei</taxon>
        <taxon>Neoteleostei</taxon>
        <taxon>Acanthomorphata</taxon>
        <taxon>Eupercaria</taxon>
        <taxon>Labriformes</taxon>
        <taxon>Labridae</taxon>
        <taxon>Labrus</taxon>
    </lineage>
</organism>
<comment type="subcellular location">
    <subcellularLocation>
        <location evidence="1">Secreted</location>
    </subcellularLocation>
</comment>
<dbReference type="Pfam" id="PF00143">
    <property type="entry name" value="Interferon"/>
    <property type="match status" value="1"/>
</dbReference>
<name>A0A3Q3H1F5_9LABR</name>
<reference evidence="10" key="1">
    <citation type="submission" date="2025-08" db="UniProtKB">
        <authorList>
            <consortium name="Ensembl"/>
        </authorList>
    </citation>
    <scope>IDENTIFICATION</scope>
</reference>
<proteinExistence type="inferred from homology"/>
<accession>A0A3Q3H1F5</accession>
<evidence type="ECO:0000256" key="7">
    <source>
        <dbReference type="ARBA" id="ARBA00023157"/>
    </source>
</evidence>
<evidence type="ECO:0000256" key="1">
    <source>
        <dbReference type="ARBA" id="ARBA00004613"/>
    </source>
</evidence>
<evidence type="ECO:0000256" key="3">
    <source>
        <dbReference type="ARBA" id="ARBA00022514"/>
    </source>
</evidence>
<evidence type="ECO:0000256" key="5">
    <source>
        <dbReference type="ARBA" id="ARBA00022729"/>
    </source>
</evidence>
<feature type="chain" id="PRO_5018645858" evidence="9">
    <location>
        <begin position="18"/>
        <end position="193"/>
    </location>
</feature>
<evidence type="ECO:0000256" key="4">
    <source>
        <dbReference type="ARBA" id="ARBA00022525"/>
    </source>
</evidence>
<protein>
    <submittedName>
        <fullName evidence="10">Uncharacterized protein</fullName>
    </submittedName>
</protein>
<dbReference type="InterPro" id="IPR000471">
    <property type="entry name" value="Interferon_alpha/beta/delta"/>
</dbReference>
<dbReference type="Proteomes" id="UP000261660">
    <property type="component" value="Unplaced"/>
</dbReference>